<dbReference type="InterPro" id="IPR051552">
    <property type="entry name" value="HptR"/>
</dbReference>
<evidence type="ECO:0000256" key="2">
    <source>
        <dbReference type="ARBA" id="ARBA00018672"/>
    </source>
</evidence>
<evidence type="ECO:0000256" key="8">
    <source>
        <dbReference type="ARBA" id="ARBA00023163"/>
    </source>
</evidence>
<keyword evidence="14" id="KW-1185">Reference proteome</keyword>
<evidence type="ECO:0000256" key="1">
    <source>
        <dbReference type="ARBA" id="ARBA00004496"/>
    </source>
</evidence>
<evidence type="ECO:0000256" key="6">
    <source>
        <dbReference type="ARBA" id="ARBA00023015"/>
    </source>
</evidence>
<reference evidence="13 14" key="1">
    <citation type="submission" date="2023-07" db="EMBL/GenBank/DDBJ databases">
        <title>Genomic Encyclopedia of Type Strains, Phase IV (KMG-IV): sequencing the most valuable type-strain genomes for metagenomic binning, comparative biology and taxonomic classification.</title>
        <authorList>
            <person name="Goeker M."/>
        </authorList>
    </citation>
    <scope>NUCLEOTIDE SEQUENCE [LARGE SCALE GENOMIC DNA]</scope>
    <source>
        <strain evidence="13 14">DSM 25963</strain>
    </source>
</reference>
<dbReference type="SMART" id="SM00448">
    <property type="entry name" value="REC"/>
    <property type="match status" value="1"/>
</dbReference>
<evidence type="ECO:0000256" key="5">
    <source>
        <dbReference type="ARBA" id="ARBA00023012"/>
    </source>
</evidence>
<dbReference type="PROSITE" id="PS01124">
    <property type="entry name" value="HTH_ARAC_FAMILY_2"/>
    <property type="match status" value="1"/>
</dbReference>
<keyword evidence="6" id="KW-0805">Transcription regulation</keyword>
<dbReference type="InterPro" id="IPR020449">
    <property type="entry name" value="Tscrpt_reg_AraC-type_HTH"/>
</dbReference>
<gene>
    <name evidence="13" type="ORF">J2S24_000615</name>
</gene>
<dbReference type="PANTHER" id="PTHR42713:SF3">
    <property type="entry name" value="TRANSCRIPTIONAL REGULATORY PROTEIN HPTR"/>
    <property type="match status" value="1"/>
</dbReference>
<evidence type="ECO:0000313" key="14">
    <source>
        <dbReference type="Proteomes" id="UP001223886"/>
    </source>
</evidence>
<dbReference type="InterPro" id="IPR011006">
    <property type="entry name" value="CheY-like_superfamily"/>
</dbReference>
<dbReference type="InterPro" id="IPR041522">
    <property type="entry name" value="CdaR_GGDEF"/>
</dbReference>
<dbReference type="PRINTS" id="PR00032">
    <property type="entry name" value="HTHARAC"/>
</dbReference>
<keyword evidence="4 10" id="KW-0597">Phosphoprotein</keyword>
<comment type="subcellular location">
    <subcellularLocation>
        <location evidence="1">Cytoplasm</location>
    </subcellularLocation>
</comment>
<dbReference type="Pfam" id="PF12833">
    <property type="entry name" value="HTH_18"/>
    <property type="match status" value="1"/>
</dbReference>
<sequence length="530" mass="61528">MTKLLIVDDEPEVIEGISTLVDWKSHGIEICSFATNGEEALEKIRSLHPDIVLIDIKMPKLDGLQVIEYATKEGLRFESIILSGYDDFYFAQKAIELRSLNYLLKPCKPKEVLDAVLNAKSILEKQKEKEELINKFVEYYNETLPVLKERILNEVIFGIRNDKKELEQTFKKYDIRFASGKYCVVLARFDIEKVIDTHLESSIKQEAYTLACVNLIQEDLKDFRAEVFRGRNEIVIILNSDYEFDKETTNDLLLKIKRSIAEKLGLHLYFGIGKWIDEIRKINHSYTQALNALELKFFADEIDLLYYDDICITQSSILYPVEEEKAIINSLVLGQKDELNNKIEAFLNSLYNNNVLNKWFIKSAVLVLLGSVIKICYDKGIDLNDIANNRVFENILKTNKKESLKSSLVNLVHMIANKIEQSENKNPIVKAAVNYIEKNYNKNITLESVAKEVYVTPAYLSILFKRELKINFIDYLHKVRIQKAQELFENQNLKIYQVANMVGFTDEKYFSQIFKKYTGLTPTQYRESML</sequence>
<evidence type="ECO:0000256" key="10">
    <source>
        <dbReference type="PROSITE-ProRule" id="PRU00169"/>
    </source>
</evidence>
<accession>A0ABT9M1Z3</accession>
<keyword evidence="5" id="KW-0902">Two-component regulatory system</keyword>
<dbReference type="InterPro" id="IPR009057">
    <property type="entry name" value="Homeodomain-like_sf"/>
</dbReference>
<evidence type="ECO:0000256" key="7">
    <source>
        <dbReference type="ARBA" id="ARBA00023125"/>
    </source>
</evidence>
<feature type="domain" description="HTH araC/xylS-type" evidence="11">
    <location>
        <begin position="430"/>
        <end position="528"/>
    </location>
</feature>
<evidence type="ECO:0000256" key="3">
    <source>
        <dbReference type="ARBA" id="ARBA00022490"/>
    </source>
</evidence>
<dbReference type="PANTHER" id="PTHR42713">
    <property type="entry name" value="HISTIDINE KINASE-RELATED"/>
    <property type="match status" value="1"/>
</dbReference>
<evidence type="ECO:0000259" key="12">
    <source>
        <dbReference type="PROSITE" id="PS50110"/>
    </source>
</evidence>
<dbReference type="Pfam" id="PF17853">
    <property type="entry name" value="GGDEF_2"/>
    <property type="match status" value="1"/>
</dbReference>
<keyword evidence="3" id="KW-0963">Cytoplasm</keyword>
<dbReference type="CDD" id="cd17536">
    <property type="entry name" value="REC_YesN-like"/>
    <property type="match status" value="1"/>
</dbReference>
<comment type="function">
    <text evidence="9">May play the central regulatory role in sporulation. It may be an element of the effector pathway responsible for the activation of sporulation genes in response to nutritional stress. Spo0A may act in concert with spo0H (a sigma factor) to control the expression of some genes that are critical to the sporulation process.</text>
</comment>
<dbReference type="InterPro" id="IPR001789">
    <property type="entry name" value="Sig_transdc_resp-reg_receiver"/>
</dbReference>
<feature type="modified residue" description="4-aspartylphosphate" evidence="10">
    <location>
        <position position="55"/>
    </location>
</feature>
<dbReference type="Proteomes" id="UP001223886">
    <property type="component" value="Unassembled WGS sequence"/>
</dbReference>
<dbReference type="SUPFAM" id="SSF46689">
    <property type="entry name" value="Homeodomain-like"/>
    <property type="match status" value="2"/>
</dbReference>
<dbReference type="InterPro" id="IPR018060">
    <property type="entry name" value="HTH_AraC"/>
</dbReference>
<evidence type="ECO:0000256" key="9">
    <source>
        <dbReference type="ARBA" id="ARBA00024867"/>
    </source>
</evidence>
<keyword evidence="7" id="KW-0238">DNA-binding</keyword>
<evidence type="ECO:0000256" key="4">
    <source>
        <dbReference type="ARBA" id="ARBA00022553"/>
    </source>
</evidence>
<keyword evidence="8" id="KW-0804">Transcription</keyword>
<dbReference type="PROSITE" id="PS50110">
    <property type="entry name" value="RESPONSE_REGULATORY"/>
    <property type="match status" value="1"/>
</dbReference>
<dbReference type="RefSeq" id="WP_307680848.1">
    <property type="nucleotide sequence ID" value="NZ_JAURUP010000004.1"/>
</dbReference>
<evidence type="ECO:0000259" key="11">
    <source>
        <dbReference type="PROSITE" id="PS01124"/>
    </source>
</evidence>
<dbReference type="Pfam" id="PF00072">
    <property type="entry name" value="Response_reg"/>
    <property type="match status" value="1"/>
</dbReference>
<evidence type="ECO:0000313" key="13">
    <source>
        <dbReference type="EMBL" id="MDP9750149.1"/>
    </source>
</evidence>
<dbReference type="SUPFAM" id="SSF52172">
    <property type="entry name" value="CheY-like"/>
    <property type="match status" value="1"/>
</dbReference>
<dbReference type="EMBL" id="JAURUP010000004">
    <property type="protein sequence ID" value="MDP9750149.1"/>
    <property type="molecule type" value="Genomic_DNA"/>
</dbReference>
<feature type="domain" description="Response regulatory" evidence="12">
    <location>
        <begin position="3"/>
        <end position="120"/>
    </location>
</feature>
<dbReference type="SMART" id="SM00342">
    <property type="entry name" value="HTH_ARAC"/>
    <property type="match status" value="1"/>
</dbReference>
<comment type="caution">
    <text evidence="13">The sequence shown here is derived from an EMBL/GenBank/DDBJ whole genome shotgun (WGS) entry which is preliminary data.</text>
</comment>
<protein>
    <recommendedName>
        <fullName evidence="2">Stage 0 sporulation protein A homolog</fullName>
    </recommendedName>
</protein>
<proteinExistence type="predicted"/>
<organism evidence="13 14">
    <name type="scientific">Thermoanaerobacter pentosaceus</name>
    <dbReference type="NCBI Taxonomy" id="694059"/>
    <lineage>
        <taxon>Bacteria</taxon>
        <taxon>Bacillati</taxon>
        <taxon>Bacillota</taxon>
        <taxon>Clostridia</taxon>
        <taxon>Thermoanaerobacterales</taxon>
        <taxon>Thermoanaerobacteraceae</taxon>
        <taxon>Thermoanaerobacter</taxon>
    </lineage>
</organism>
<name>A0ABT9M1Z3_9THEO</name>
<dbReference type="Gene3D" id="3.40.50.2300">
    <property type="match status" value="1"/>
</dbReference>
<dbReference type="Gene3D" id="1.10.10.60">
    <property type="entry name" value="Homeodomain-like"/>
    <property type="match status" value="2"/>
</dbReference>